<feature type="compositionally biased region" description="Low complexity" evidence="1">
    <location>
        <begin position="279"/>
        <end position="290"/>
    </location>
</feature>
<feature type="compositionally biased region" description="Basic and acidic residues" evidence="1">
    <location>
        <begin position="985"/>
        <end position="995"/>
    </location>
</feature>
<evidence type="ECO:0000313" key="2">
    <source>
        <dbReference type="EMBL" id="KAF6811750.1"/>
    </source>
</evidence>
<feature type="compositionally biased region" description="Basic residues" evidence="1">
    <location>
        <begin position="1056"/>
        <end position="1068"/>
    </location>
</feature>
<feature type="compositionally biased region" description="Polar residues" evidence="1">
    <location>
        <begin position="291"/>
        <end position="317"/>
    </location>
</feature>
<accession>A0A8H6JEP9</accession>
<feature type="compositionally biased region" description="Pro residues" evidence="1">
    <location>
        <begin position="74"/>
        <end position="85"/>
    </location>
</feature>
<comment type="caution">
    <text evidence="2">The sequence shown here is derived from an EMBL/GenBank/DDBJ whole genome shotgun (WGS) entry which is preliminary data.</text>
</comment>
<feature type="region of interest" description="Disordered" evidence="1">
    <location>
        <begin position="526"/>
        <end position="1079"/>
    </location>
</feature>
<feature type="compositionally biased region" description="Low complexity" evidence="1">
    <location>
        <begin position="1019"/>
        <end position="1033"/>
    </location>
</feature>
<feature type="compositionally biased region" description="Basic and acidic residues" evidence="1">
    <location>
        <begin position="573"/>
        <end position="622"/>
    </location>
</feature>
<feature type="compositionally biased region" description="Basic and acidic residues" evidence="1">
    <location>
        <begin position="892"/>
        <end position="903"/>
    </location>
</feature>
<feature type="region of interest" description="Disordered" evidence="1">
    <location>
        <begin position="145"/>
        <end position="322"/>
    </location>
</feature>
<feature type="compositionally biased region" description="Basic and acidic residues" evidence="1">
    <location>
        <begin position="640"/>
        <end position="651"/>
    </location>
</feature>
<name>A0A8H6JEP9_9PEZI</name>
<keyword evidence="3" id="KW-1185">Reference proteome</keyword>
<feature type="compositionally biased region" description="Basic and acidic residues" evidence="1">
    <location>
        <begin position="734"/>
        <end position="788"/>
    </location>
</feature>
<feature type="compositionally biased region" description="Low complexity" evidence="1">
    <location>
        <begin position="1046"/>
        <end position="1055"/>
    </location>
</feature>
<feature type="region of interest" description="Disordered" evidence="1">
    <location>
        <begin position="359"/>
        <end position="391"/>
    </location>
</feature>
<evidence type="ECO:0000313" key="3">
    <source>
        <dbReference type="Proteomes" id="UP000654918"/>
    </source>
</evidence>
<sequence length="1418" mass="157592">MDHERSAPNAYAARTNRRASTQFNIDQEGRKPLFTRASRESLGPRDPVQSVSGSNRYGYSPTNARPPSRAAAIPRPPSSASPRPPSRAAIPRPSSSLSQTPSIGSNHSAEVGSPGSRIPRPKSIGVFAKGKIPSVADMWEMAAGDDDRLNPIERVRRASPAAIDASPSPAPRPYIHRQVPDEAKVRQTLGKDAVDYSRPRPQSRLSHDNLRDSYVSKYGSPASQQSSSSSGSFTRRLTQYERELEKSPSADRQPETLFGTSRIGPKIAETGQTLARKTSNSSLNGGQSLGRRTSNSSLNGGQSLARRTSHGSLNGSPHTGAAFAKSKVPEGWIKHLLEQDEKGIKRRSMSRLDLEDAANTPLPSIEASNALEPTPPTSRPTSTNPETRSPDKSYAWQLDADFTAGDLQISDSPRIKIGGTAQDNSNQRLSMGAAYPDDAYGLESDSPYKRGAFSGPSPSRTTRSNTRIDEIRQREIEANEQLAEMRKNQPRSKNTKLAEIREREAEAEEEMAKMLMARSYYPTPDDLPIHEEAAEEDAVASAKERSKPKNTKLDEIRAREAESLSKRAMASSRLEEIREHNSMSRDLSPEETRIDEPVEDTAPARETKGRRHTTADEEKGQHIADTPVTIYRRPSVPKPNRPEEESAESGRKGLASPKSPARPDLAHTRTDSRDLLQRLARATSSSPVAETQPRPQLAEAEKPDDQKRFREPPAQPTTDSSAPDPKVQPAMVPKAEEIKNDDKESASERAWKPSVEEKARPTIEERFQQHARERAVKRAPEKAEKEEPEKLEEDGQIEKADQKADEDVVVPVKVTEEPVKKPYVPRRRSEDRPRTSDSDRKVDFSRRSRKDDLKTLEPSPDIHDAQPHPKDEPKASDSDRPKSAGLRRERRQRSTDSTKDSRKSVAMSDGDPIDRIEQEMKLFAPADNQSERGSTRPPSAAPSSEDDEDKDLLADETPRPVKVDPLSLPTPKVTGAYVETPATVRVEKVEEEKVKPAIKSEATSSTSFGRTPLSRRSSRASSRARSMSKASESGSEASDHKEPGKASSTTATTSTLRRRNKSASKQRRPLINSVKPPTVRDDMMELQRIHQIEDSTLDDFEELCNMHNLQDAPAPEIESMISEMDNKRAEVEAKPDITKSERDLQLEQIDRMSKTLKDGLYSIRTAKQGIERLEGQMSHTEGSYNEAASIEKTDKVLDRVADKQEEQQAQKSHRHSPDHAHNCPTCISSPASKDGNVSYVHIPAPSIFRPNSYRLSFLGVVLLLVSVWYAAESAMCELYCRPTTCTSTPCVWSSTDPTWGVALPVKLDEWATNGWGRQIANQLTEEASDLWADAHDYMTGTDIAALDISRLDFYGKRQLRRRLRKKGLVKSRAEAPEDKAKWDAWHATRVANERVRNAREMGYDISEENERMGGDEPL</sequence>
<dbReference type="EMBL" id="WIGO01000455">
    <property type="protein sequence ID" value="KAF6811750.1"/>
    <property type="molecule type" value="Genomic_DNA"/>
</dbReference>
<feature type="compositionally biased region" description="Basic and acidic residues" evidence="1">
    <location>
        <begin position="542"/>
        <end position="565"/>
    </location>
</feature>
<feature type="compositionally biased region" description="Basic and acidic residues" evidence="1">
    <location>
        <begin position="796"/>
        <end position="806"/>
    </location>
</feature>
<feature type="compositionally biased region" description="Basic and acidic residues" evidence="1">
    <location>
        <begin position="699"/>
        <end position="711"/>
    </location>
</feature>
<feature type="compositionally biased region" description="Basic and acidic residues" evidence="1">
    <location>
        <begin position="238"/>
        <end position="254"/>
    </location>
</feature>
<feature type="compositionally biased region" description="Low complexity" evidence="1">
    <location>
        <begin position="86"/>
        <end position="96"/>
    </location>
</feature>
<gene>
    <name evidence="2" type="ORF">CPLU01_15050</name>
</gene>
<feature type="compositionally biased region" description="Basic and acidic residues" evidence="1">
    <location>
        <begin position="145"/>
        <end position="156"/>
    </location>
</feature>
<evidence type="ECO:0000256" key="1">
    <source>
        <dbReference type="SAM" id="MobiDB-lite"/>
    </source>
</evidence>
<feature type="region of interest" description="Disordered" evidence="1">
    <location>
        <begin position="442"/>
        <end position="468"/>
    </location>
</feature>
<feature type="compositionally biased region" description="Basic and acidic residues" evidence="1">
    <location>
        <begin position="827"/>
        <end position="882"/>
    </location>
</feature>
<feature type="compositionally biased region" description="Polar residues" evidence="1">
    <location>
        <begin position="97"/>
        <end position="108"/>
    </location>
</feature>
<proteinExistence type="predicted"/>
<feature type="region of interest" description="Disordered" evidence="1">
    <location>
        <begin position="1"/>
        <end position="126"/>
    </location>
</feature>
<feature type="compositionally biased region" description="Polar residues" evidence="1">
    <location>
        <begin position="456"/>
        <end position="465"/>
    </location>
</feature>
<feature type="region of interest" description="Disordered" evidence="1">
    <location>
        <begin position="1200"/>
        <end position="1227"/>
    </location>
</feature>
<feature type="compositionally biased region" description="Low complexity" evidence="1">
    <location>
        <begin position="216"/>
        <end position="232"/>
    </location>
</feature>
<dbReference type="Proteomes" id="UP000654918">
    <property type="component" value="Unassembled WGS sequence"/>
</dbReference>
<feature type="compositionally biased region" description="Basic and acidic residues" evidence="1">
    <location>
        <begin position="951"/>
        <end position="962"/>
    </location>
</feature>
<feature type="compositionally biased region" description="Basic and acidic residues" evidence="1">
    <location>
        <begin position="27"/>
        <end position="43"/>
    </location>
</feature>
<feature type="compositionally biased region" description="Low complexity" evidence="1">
    <location>
        <begin position="158"/>
        <end position="167"/>
    </location>
</feature>
<organism evidence="2 3">
    <name type="scientific">Colletotrichum plurivorum</name>
    <dbReference type="NCBI Taxonomy" id="2175906"/>
    <lineage>
        <taxon>Eukaryota</taxon>
        <taxon>Fungi</taxon>
        <taxon>Dikarya</taxon>
        <taxon>Ascomycota</taxon>
        <taxon>Pezizomycotina</taxon>
        <taxon>Sordariomycetes</taxon>
        <taxon>Hypocreomycetidae</taxon>
        <taxon>Glomerellales</taxon>
        <taxon>Glomerellaceae</taxon>
        <taxon>Colletotrichum</taxon>
        <taxon>Colletotrichum orchidearum species complex</taxon>
    </lineage>
</organism>
<feature type="region of interest" description="Disordered" evidence="1">
    <location>
        <begin position="483"/>
        <end position="505"/>
    </location>
</feature>
<feature type="compositionally biased region" description="Polar residues" evidence="1">
    <location>
        <begin position="49"/>
        <end position="63"/>
    </location>
</feature>
<feature type="compositionally biased region" description="Basic and acidic residues" evidence="1">
    <location>
        <begin position="664"/>
        <end position="676"/>
    </location>
</feature>
<protein>
    <submittedName>
        <fullName evidence="2">Uncharacterized protein</fullName>
    </submittedName>
</protein>
<reference evidence="2" key="1">
    <citation type="journal article" date="2020" name="Phytopathology">
        <title>Genome Sequence Resources of Colletotrichum truncatum, C. plurivorum, C. musicola, and C. sojae: Four Species Pathogenic to Soybean (Glycine max).</title>
        <authorList>
            <person name="Rogerio F."/>
            <person name="Boufleur T.R."/>
            <person name="Ciampi-Guillardi M."/>
            <person name="Sukno S.A."/>
            <person name="Thon M.R."/>
            <person name="Massola Junior N.S."/>
            <person name="Baroncelli R."/>
        </authorList>
    </citation>
    <scope>NUCLEOTIDE SEQUENCE</scope>
    <source>
        <strain evidence="2">LFN00145</strain>
    </source>
</reference>